<keyword evidence="10" id="KW-1185">Reference proteome</keyword>
<dbReference type="GO" id="GO:0071555">
    <property type="term" value="P:cell wall organization"/>
    <property type="evidence" value="ECO:0007669"/>
    <property type="project" value="TreeGrafter"/>
</dbReference>
<accession>A0A0X3AQX5</accession>
<comment type="subcellular location">
    <subcellularLocation>
        <location evidence="1">Cell membrane</location>
        <topology evidence="1">Multi-pass membrane protein</topology>
    </subcellularLocation>
</comment>
<dbReference type="PROSITE" id="PS01348">
    <property type="entry name" value="MRAY_2"/>
    <property type="match status" value="1"/>
</dbReference>
<feature type="transmembrane region" description="Helical" evidence="8">
    <location>
        <begin position="320"/>
        <end position="338"/>
    </location>
</feature>
<dbReference type="RefSeq" id="WP_055425647.1">
    <property type="nucleotide sequence ID" value="NZ_FCOR01000007.1"/>
</dbReference>
<proteinExistence type="predicted"/>
<evidence type="ECO:0000256" key="1">
    <source>
        <dbReference type="ARBA" id="ARBA00004651"/>
    </source>
</evidence>
<feature type="transmembrane region" description="Helical" evidence="8">
    <location>
        <begin position="148"/>
        <end position="170"/>
    </location>
</feature>
<evidence type="ECO:0000256" key="3">
    <source>
        <dbReference type="ARBA" id="ARBA00022679"/>
    </source>
</evidence>
<dbReference type="GO" id="GO:0016780">
    <property type="term" value="F:phosphotransferase activity, for other substituted phosphate groups"/>
    <property type="evidence" value="ECO:0007669"/>
    <property type="project" value="InterPro"/>
</dbReference>
<dbReference type="Proteomes" id="UP000182761">
    <property type="component" value="Unassembled WGS sequence"/>
</dbReference>
<dbReference type="InterPro" id="IPR018480">
    <property type="entry name" value="PNAcMuramoyl-5peptid_Trfase_CS"/>
</dbReference>
<feature type="transmembrane region" description="Helical" evidence="8">
    <location>
        <begin position="118"/>
        <end position="136"/>
    </location>
</feature>
<sequence>MEEFDIRNIKDFLGINSFYLKCILGFIGSFLLTYLTIPKIIRVSYKKNLMARPKERSSHHRETPNLGGISIFYSVTIMSSICAYELFSSYIFLFSAIIVLFFIGLMDDILVVAPNKKFYAQIVTALMISVGSNVRIGHFFGIFGINLLPYWFSILFTVLIFIFLINAFNLIDGIDGLASGIAILVCCAFIITFWRLGSINYPMIVLALTIIGSLLAFLHYNFSIRYKIFMGDTGSMIIGFLLSFMGIKFLNLFLLQYPFGIPVYWIQTAPVIVIAILIIPIIDTIGVFIIRIYKRRSPFKADKNHMHHRYLRMGLSHKQVSLVIVTENAIVILVAYFLRHINVHLLLVIILLLGFIFSFLPLFLTQIKTKKRE</sequence>
<keyword evidence="7" id="KW-0479">Metal-binding</keyword>
<evidence type="ECO:0000256" key="5">
    <source>
        <dbReference type="ARBA" id="ARBA00022989"/>
    </source>
</evidence>
<dbReference type="AlphaFoldDB" id="A0A0X3AQX5"/>
<feature type="transmembrane region" description="Helical" evidence="8">
    <location>
        <begin position="344"/>
        <end position="364"/>
    </location>
</feature>
<feature type="binding site" evidence="7">
    <location>
        <position position="169"/>
    </location>
    <ligand>
        <name>Mg(2+)</name>
        <dbReference type="ChEBI" id="CHEBI:18420"/>
    </ligand>
</feature>
<dbReference type="GO" id="GO:0009103">
    <property type="term" value="P:lipopolysaccharide biosynthetic process"/>
    <property type="evidence" value="ECO:0007669"/>
    <property type="project" value="TreeGrafter"/>
</dbReference>
<name>A0A0X3AQX5_9FLAO</name>
<feature type="transmembrane region" description="Helical" evidence="8">
    <location>
        <begin position="203"/>
        <end position="222"/>
    </location>
</feature>
<dbReference type="PANTHER" id="PTHR22926">
    <property type="entry name" value="PHOSPHO-N-ACETYLMURAMOYL-PENTAPEPTIDE-TRANSFERASE"/>
    <property type="match status" value="1"/>
</dbReference>
<evidence type="ECO:0000256" key="2">
    <source>
        <dbReference type="ARBA" id="ARBA00022475"/>
    </source>
</evidence>
<feature type="transmembrane region" description="Helical" evidence="8">
    <location>
        <begin position="87"/>
        <end position="106"/>
    </location>
</feature>
<feature type="transmembrane region" description="Helical" evidence="8">
    <location>
        <begin position="177"/>
        <end position="197"/>
    </location>
</feature>
<gene>
    <name evidence="9" type="ORF">Ga0061079_10757</name>
</gene>
<keyword evidence="7" id="KW-0460">Magnesium</keyword>
<dbReference type="PANTHER" id="PTHR22926:SF3">
    <property type="entry name" value="UNDECAPRENYL-PHOSPHATE ALPHA-N-ACETYLGLUCOSAMINYL 1-PHOSPHATE TRANSFERASE"/>
    <property type="match status" value="1"/>
</dbReference>
<evidence type="ECO:0000313" key="9">
    <source>
        <dbReference type="EMBL" id="CVK16455.1"/>
    </source>
</evidence>
<keyword evidence="2" id="KW-1003">Cell membrane</keyword>
<feature type="transmembrane region" description="Helical" evidence="8">
    <location>
        <begin position="18"/>
        <end position="41"/>
    </location>
</feature>
<dbReference type="EMBL" id="FCOR01000007">
    <property type="protein sequence ID" value="CVK16455.1"/>
    <property type="molecule type" value="Genomic_DNA"/>
</dbReference>
<dbReference type="GO" id="GO:0046872">
    <property type="term" value="F:metal ion binding"/>
    <property type="evidence" value="ECO:0007669"/>
    <property type="project" value="UniProtKB-KW"/>
</dbReference>
<keyword evidence="3 9" id="KW-0808">Transferase</keyword>
<keyword evidence="4 8" id="KW-0812">Transmembrane</keyword>
<dbReference type="GO" id="GO:0044038">
    <property type="term" value="P:cell wall macromolecule biosynthetic process"/>
    <property type="evidence" value="ECO:0007669"/>
    <property type="project" value="TreeGrafter"/>
</dbReference>
<dbReference type="Pfam" id="PF00953">
    <property type="entry name" value="Glycos_transf_4"/>
    <property type="match status" value="1"/>
</dbReference>
<comment type="cofactor">
    <cofactor evidence="7">
        <name>Mg(2+)</name>
        <dbReference type="ChEBI" id="CHEBI:18420"/>
    </cofactor>
</comment>
<dbReference type="STRING" id="1586267.GCA_001418685_01308"/>
<organism evidence="9 10">
    <name type="scientific">Apibacter mensalis</name>
    <dbReference type="NCBI Taxonomy" id="1586267"/>
    <lineage>
        <taxon>Bacteria</taxon>
        <taxon>Pseudomonadati</taxon>
        <taxon>Bacteroidota</taxon>
        <taxon>Flavobacteriia</taxon>
        <taxon>Flavobacteriales</taxon>
        <taxon>Weeksellaceae</taxon>
        <taxon>Apibacter</taxon>
    </lineage>
</organism>
<evidence type="ECO:0000256" key="8">
    <source>
        <dbReference type="SAM" id="Phobius"/>
    </source>
</evidence>
<keyword evidence="5 8" id="KW-1133">Transmembrane helix</keyword>
<feature type="transmembrane region" description="Helical" evidence="8">
    <location>
        <begin position="62"/>
        <end position="81"/>
    </location>
</feature>
<evidence type="ECO:0000256" key="4">
    <source>
        <dbReference type="ARBA" id="ARBA00022692"/>
    </source>
</evidence>
<keyword evidence="6 8" id="KW-0472">Membrane</keyword>
<reference evidence="9 10" key="1">
    <citation type="submission" date="2016-01" db="EMBL/GenBank/DDBJ databases">
        <authorList>
            <person name="McClelland M."/>
            <person name="Jain A."/>
            <person name="Saraogi P."/>
            <person name="Mendelson R."/>
            <person name="Westerman R."/>
            <person name="SanMiguel P."/>
            <person name="Csonka L."/>
        </authorList>
    </citation>
    <scope>NUCLEOTIDE SEQUENCE [LARGE SCALE GENOMIC DNA]</scope>
    <source>
        <strain evidence="9 10">R-53146</strain>
    </source>
</reference>
<evidence type="ECO:0000256" key="7">
    <source>
        <dbReference type="PIRSR" id="PIRSR600715-1"/>
    </source>
</evidence>
<evidence type="ECO:0000256" key="6">
    <source>
        <dbReference type="ARBA" id="ARBA00023136"/>
    </source>
</evidence>
<feature type="binding site" evidence="7">
    <location>
        <position position="232"/>
    </location>
    <ligand>
        <name>Mg(2+)</name>
        <dbReference type="ChEBI" id="CHEBI:18420"/>
    </ligand>
</feature>
<dbReference type="GO" id="GO:0005886">
    <property type="term" value="C:plasma membrane"/>
    <property type="evidence" value="ECO:0007669"/>
    <property type="project" value="UniProtKB-SubCell"/>
</dbReference>
<dbReference type="InterPro" id="IPR000715">
    <property type="entry name" value="Glycosyl_transferase_4"/>
</dbReference>
<dbReference type="CDD" id="cd06853">
    <property type="entry name" value="GT_WecA_like"/>
    <property type="match status" value="1"/>
</dbReference>
<feature type="transmembrane region" description="Helical" evidence="8">
    <location>
        <begin position="234"/>
        <end position="259"/>
    </location>
</feature>
<feature type="transmembrane region" description="Helical" evidence="8">
    <location>
        <begin position="271"/>
        <end position="293"/>
    </location>
</feature>
<dbReference type="OrthoDB" id="9783652at2"/>
<protein>
    <submittedName>
        <fullName evidence="9">UDP-N-acetylmuramyl pentapeptide phosphotransferase/UDP-N-acetylglucosamine-1-phosphate transferase</fullName>
    </submittedName>
</protein>
<evidence type="ECO:0000313" key="10">
    <source>
        <dbReference type="Proteomes" id="UP000182761"/>
    </source>
</evidence>